<reference evidence="4 6" key="1">
    <citation type="journal article" date="2016" name="J. Clin. Microbiol.">
        <title>Detection and Whole-Genome Sequencing of Carbapenemase-Producing Aeromonas hydrophila Isolates from Routine Perirectal Surveillance Culture.</title>
        <authorList>
            <person name="Hughes H.Y."/>
            <person name="Conlan S.P."/>
            <person name="Lau A.F."/>
            <person name="Dekker J.P."/>
            <person name="Michelin A.V."/>
            <person name="Youn J.H."/>
            <person name="Henderson D.K."/>
            <person name="Frank K.M."/>
            <person name="Segre J.A."/>
            <person name="Palmore T.N."/>
        </authorList>
    </citation>
    <scope>NUCLEOTIDE SEQUENCE [LARGE SCALE GENOMIC DNA]</scope>
    <source>
        <strain evidence="4 6">AVNIH1</strain>
    </source>
</reference>
<dbReference type="PANTHER" id="PTHR45138">
    <property type="entry name" value="REGULATORY COMPONENTS OF SENSORY TRANSDUCTION SYSTEM"/>
    <property type="match status" value="1"/>
</dbReference>
<dbReference type="Gene3D" id="3.30.70.270">
    <property type="match status" value="1"/>
</dbReference>
<evidence type="ECO:0000256" key="2">
    <source>
        <dbReference type="ARBA" id="ARBA00034247"/>
    </source>
</evidence>
<dbReference type="SUPFAM" id="SSF55073">
    <property type="entry name" value="Nucleotide cyclase"/>
    <property type="match status" value="1"/>
</dbReference>
<dbReference type="InterPro" id="IPR013655">
    <property type="entry name" value="PAS_fold_3"/>
</dbReference>
<dbReference type="InterPro" id="IPR029787">
    <property type="entry name" value="Nucleotide_cyclase"/>
</dbReference>
<dbReference type="AlphaFoldDB" id="A0A165T309"/>
<feature type="domain" description="GGDEF" evidence="3">
    <location>
        <begin position="162"/>
        <end position="287"/>
    </location>
</feature>
<gene>
    <name evidence="5" type="ORF">NS965_05630</name>
    <name evidence="4" type="ORF">WM43_12820</name>
</gene>
<dbReference type="EMBL" id="JANLFC010000016">
    <property type="protein sequence ID" value="MCR4447860.1"/>
    <property type="molecule type" value="Genomic_DNA"/>
</dbReference>
<evidence type="ECO:0000259" key="3">
    <source>
        <dbReference type="PROSITE" id="PS50887"/>
    </source>
</evidence>
<dbReference type="RefSeq" id="WP_040069586.1">
    <property type="nucleotide sequence ID" value="NZ_AP022281.1"/>
</dbReference>
<dbReference type="PROSITE" id="PS50887">
    <property type="entry name" value="GGDEF"/>
    <property type="match status" value="1"/>
</dbReference>
<dbReference type="Pfam" id="PF00990">
    <property type="entry name" value="GGDEF"/>
    <property type="match status" value="1"/>
</dbReference>
<dbReference type="InterPro" id="IPR000160">
    <property type="entry name" value="GGDEF_dom"/>
</dbReference>
<evidence type="ECO:0000313" key="6">
    <source>
        <dbReference type="Proteomes" id="UP000076809"/>
    </source>
</evidence>
<dbReference type="EMBL" id="CP014774">
    <property type="protein sequence ID" value="ANB53475.1"/>
    <property type="molecule type" value="Genomic_DNA"/>
</dbReference>
<name>A0A165T309_AERVE</name>
<evidence type="ECO:0000313" key="4">
    <source>
        <dbReference type="EMBL" id="ANB53475.1"/>
    </source>
</evidence>
<dbReference type="SMART" id="SM00267">
    <property type="entry name" value="GGDEF"/>
    <property type="match status" value="1"/>
</dbReference>
<comment type="catalytic activity">
    <reaction evidence="2">
        <text>2 GTP = 3',3'-c-di-GMP + 2 diphosphate</text>
        <dbReference type="Rhea" id="RHEA:24898"/>
        <dbReference type="ChEBI" id="CHEBI:33019"/>
        <dbReference type="ChEBI" id="CHEBI:37565"/>
        <dbReference type="ChEBI" id="CHEBI:58805"/>
        <dbReference type="EC" id="2.7.7.65"/>
    </reaction>
</comment>
<dbReference type="CDD" id="cd01949">
    <property type="entry name" value="GGDEF"/>
    <property type="match status" value="1"/>
</dbReference>
<accession>A0A165T309</accession>
<dbReference type="InterPro" id="IPR050469">
    <property type="entry name" value="Diguanylate_Cyclase"/>
</dbReference>
<dbReference type="Proteomes" id="UP000076809">
    <property type="component" value="Chromosome"/>
</dbReference>
<reference evidence="5" key="2">
    <citation type="submission" date="2022-08" db="EMBL/GenBank/DDBJ databases">
        <title>A global survey of hypervirulent Aeromonas hydrophila identified this emerging pathogen in farmed fish in the lower Mekong River basin.</title>
        <authorList>
            <person name="Xu T."/>
            <person name="Rasmussen-Ivey C.R."/>
            <person name="Moen F.S."/>
            <person name="Fernandez Bravo A."/>
            <person name="Lamy B."/>
            <person name="Beaz-Hidalgo R."/>
            <person name="Khan C.D."/>
            <person name="Castro Escarpulli G."/>
            <person name="Yasin I.S.M."/>
            <person name="Figueras M.J."/>
            <person name="Azzam Sayuti M."/>
            <person name="Karim M.M."/>
            <person name="Alam K.M."/>
            <person name="Le T.T.T."/>
            <person name="Thao N.H.P."/>
            <person name="Addo S."/>
            <person name="Duodu S."/>
            <person name="Ali S."/>
            <person name="Mey S."/>
            <person name="Somony T."/>
            <person name="Liles M.R."/>
        </authorList>
    </citation>
    <scope>NUCLEOTIDE SEQUENCE</scope>
    <source>
        <strain evidence="5">0.14</strain>
    </source>
</reference>
<dbReference type="InterPro" id="IPR035965">
    <property type="entry name" value="PAS-like_dom_sf"/>
</dbReference>
<evidence type="ECO:0000313" key="5">
    <source>
        <dbReference type="EMBL" id="MCR4447860.1"/>
    </source>
</evidence>
<proteinExistence type="predicted"/>
<dbReference type="Pfam" id="PF08447">
    <property type="entry name" value="PAS_3"/>
    <property type="match status" value="1"/>
</dbReference>
<dbReference type="EC" id="2.7.7.65" evidence="1"/>
<dbReference type="PANTHER" id="PTHR45138:SF9">
    <property type="entry name" value="DIGUANYLATE CYCLASE DGCM-RELATED"/>
    <property type="match status" value="1"/>
</dbReference>
<dbReference type="Proteomes" id="UP001204061">
    <property type="component" value="Unassembled WGS sequence"/>
</dbReference>
<dbReference type="InterPro" id="IPR043128">
    <property type="entry name" value="Rev_trsase/Diguanyl_cyclase"/>
</dbReference>
<dbReference type="NCBIfam" id="TIGR00254">
    <property type="entry name" value="GGDEF"/>
    <property type="match status" value="1"/>
</dbReference>
<dbReference type="GO" id="GO:0052621">
    <property type="term" value="F:diguanylate cyclase activity"/>
    <property type="evidence" value="ECO:0007669"/>
    <property type="project" value="UniProtKB-EC"/>
</dbReference>
<protein>
    <recommendedName>
        <fullName evidence="1">diguanylate cyclase</fullName>
        <ecNumber evidence="1">2.7.7.65</ecNumber>
    </recommendedName>
</protein>
<sequence length="287" mass="32414">MEMLKTPLVDVTARLDPGLLSDAMALLEAGIWSWSAQHGLQRDPSCLRLLGLGECWPDDLGWLDRVHPDDVARLEDALLACQSGRSSGLRLEYRILHHHGHYIRLEERMRRDERGYLLGVVRHLDPAAVLVEERHGTDPLTGLESRGRFEQLLEERLATESGTFSLLQFSVDHMAKIQQLFGEAACDAMLAKLARIVRHELRREDPFARWDEDGFILMLSQTERMSALEIAERLRLEIADASLLSQRPVTVSIGLVQSQAGEQLDHLLARLASCHSQARREHNTVVG</sequence>
<dbReference type="SUPFAM" id="SSF55785">
    <property type="entry name" value="PYP-like sensor domain (PAS domain)"/>
    <property type="match status" value="1"/>
</dbReference>
<evidence type="ECO:0000256" key="1">
    <source>
        <dbReference type="ARBA" id="ARBA00012528"/>
    </source>
</evidence>
<dbReference type="Gene3D" id="3.30.450.20">
    <property type="entry name" value="PAS domain"/>
    <property type="match status" value="1"/>
</dbReference>
<dbReference type="GeneID" id="60845928"/>
<organism evidence="4 6">
    <name type="scientific">Aeromonas veronii</name>
    <dbReference type="NCBI Taxonomy" id="654"/>
    <lineage>
        <taxon>Bacteria</taxon>
        <taxon>Pseudomonadati</taxon>
        <taxon>Pseudomonadota</taxon>
        <taxon>Gammaproteobacteria</taxon>
        <taxon>Aeromonadales</taxon>
        <taxon>Aeromonadaceae</taxon>
        <taxon>Aeromonas</taxon>
    </lineage>
</organism>